<evidence type="ECO:0000313" key="2">
    <source>
        <dbReference type="EMBL" id="SZX75876.1"/>
    </source>
</evidence>
<keyword evidence="1" id="KW-1133">Transmembrane helix</keyword>
<protein>
    <submittedName>
        <fullName evidence="2">Uncharacterized protein</fullName>
    </submittedName>
</protein>
<dbReference type="AlphaFoldDB" id="A0A383WGN2"/>
<organism evidence="2 3">
    <name type="scientific">Tetradesmus obliquus</name>
    <name type="common">Green alga</name>
    <name type="synonym">Acutodesmus obliquus</name>
    <dbReference type="NCBI Taxonomy" id="3088"/>
    <lineage>
        <taxon>Eukaryota</taxon>
        <taxon>Viridiplantae</taxon>
        <taxon>Chlorophyta</taxon>
        <taxon>core chlorophytes</taxon>
        <taxon>Chlorophyceae</taxon>
        <taxon>CS clade</taxon>
        <taxon>Sphaeropleales</taxon>
        <taxon>Scenedesmaceae</taxon>
        <taxon>Tetradesmus</taxon>
    </lineage>
</organism>
<keyword evidence="3" id="KW-1185">Reference proteome</keyword>
<evidence type="ECO:0000313" key="3">
    <source>
        <dbReference type="Proteomes" id="UP000256970"/>
    </source>
</evidence>
<sequence length="119" mass="13297">MFISVYGLMIHEYYQVLILTVVFGIYLISVVWLRPFRVHANQQLQAASTAVLFSTSLCMLTFIEPQGLDAEQQQGYEKDITILNIFNGGLVDAEVAGQYDRHTLFGTALDRLQGVPVVG</sequence>
<proteinExistence type="predicted"/>
<dbReference type="Proteomes" id="UP000256970">
    <property type="component" value="Unassembled WGS sequence"/>
</dbReference>
<keyword evidence="1" id="KW-0472">Membrane</keyword>
<evidence type="ECO:0000256" key="1">
    <source>
        <dbReference type="SAM" id="Phobius"/>
    </source>
</evidence>
<keyword evidence="1" id="KW-0812">Transmembrane</keyword>
<name>A0A383WGN2_TETOB</name>
<feature type="transmembrane region" description="Helical" evidence="1">
    <location>
        <begin position="13"/>
        <end position="32"/>
    </location>
</feature>
<reference evidence="2 3" key="1">
    <citation type="submission" date="2016-10" db="EMBL/GenBank/DDBJ databases">
        <authorList>
            <person name="Cai Z."/>
        </authorList>
    </citation>
    <scope>NUCLEOTIDE SEQUENCE [LARGE SCALE GENOMIC DNA]</scope>
</reference>
<dbReference type="EMBL" id="FNXT01001245">
    <property type="protein sequence ID" value="SZX75876.1"/>
    <property type="molecule type" value="Genomic_DNA"/>
</dbReference>
<accession>A0A383WGN2</accession>
<gene>
    <name evidence="2" type="ORF">BQ4739_LOCUS16246</name>
</gene>